<protein>
    <submittedName>
        <fullName evidence="1">Uncharacterized protein</fullName>
    </submittedName>
</protein>
<dbReference type="AlphaFoldDB" id="A0A9Q0S947"/>
<reference evidence="1" key="1">
    <citation type="submission" date="2022-07" db="EMBL/GenBank/DDBJ databases">
        <authorList>
            <person name="Trinca V."/>
            <person name="Uliana J.V.C."/>
            <person name="Torres T.T."/>
            <person name="Ward R.J."/>
            <person name="Monesi N."/>
        </authorList>
    </citation>
    <scope>NUCLEOTIDE SEQUENCE</scope>
    <source>
        <strain evidence="1">HSMRA1968</strain>
        <tissue evidence="1">Whole embryos</tissue>
    </source>
</reference>
<accession>A0A9Q0S947</accession>
<evidence type="ECO:0000313" key="2">
    <source>
        <dbReference type="Proteomes" id="UP001151699"/>
    </source>
</evidence>
<evidence type="ECO:0000313" key="1">
    <source>
        <dbReference type="EMBL" id="KAJ6649897.1"/>
    </source>
</evidence>
<proteinExistence type="predicted"/>
<keyword evidence="2" id="KW-1185">Reference proteome</keyword>
<gene>
    <name evidence="1" type="ORF">Bhyg_05138</name>
</gene>
<dbReference type="OrthoDB" id="3800936at2759"/>
<comment type="caution">
    <text evidence="1">The sequence shown here is derived from an EMBL/GenBank/DDBJ whole genome shotgun (WGS) entry which is preliminary data.</text>
</comment>
<sequence>MLRQNSILNGDHSRTEVDTNYFAKFHLKSLHQPIILYGRLFEEEGFQYVSFIFGKRVFIIELATDIFDIQERACEVIYSLIAKFGEIPKVSLFIKVSRLMAHIVAEIDSQDGILLLCQSVPEYLEILNLNEIIDLMYASHFLINVSIPLIKRFYDETLFFKQPFLEGLYVNKKAFGCVATARINASQSLHPIVLVLCDIITQSNFLWNDKPFAANAKYLKNTFKDAETHYEEIKLSPTNIVTNSDERGGIRFGDQILYEGPLDVIFG</sequence>
<dbReference type="Proteomes" id="UP001151699">
    <property type="component" value="Chromosome A"/>
</dbReference>
<organism evidence="1 2">
    <name type="scientific">Pseudolycoriella hygida</name>
    <dbReference type="NCBI Taxonomy" id="35572"/>
    <lineage>
        <taxon>Eukaryota</taxon>
        <taxon>Metazoa</taxon>
        <taxon>Ecdysozoa</taxon>
        <taxon>Arthropoda</taxon>
        <taxon>Hexapoda</taxon>
        <taxon>Insecta</taxon>
        <taxon>Pterygota</taxon>
        <taxon>Neoptera</taxon>
        <taxon>Endopterygota</taxon>
        <taxon>Diptera</taxon>
        <taxon>Nematocera</taxon>
        <taxon>Sciaroidea</taxon>
        <taxon>Sciaridae</taxon>
        <taxon>Pseudolycoriella</taxon>
    </lineage>
</organism>
<dbReference type="EMBL" id="WJQU01000001">
    <property type="protein sequence ID" value="KAJ6649897.1"/>
    <property type="molecule type" value="Genomic_DNA"/>
</dbReference>
<name>A0A9Q0S947_9DIPT</name>